<dbReference type="Gene3D" id="2.40.50.90">
    <property type="match status" value="1"/>
</dbReference>
<dbReference type="GO" id="GO:0005634">
    <property type="term" value="C:nucleus"/>
    <property type="evidence" value="ECO:0007669"/>
    <property type="project" value="InterPro"/>
</dbReference>
<dbReference type="InterPro" id="IPR035979">
    <property type="entry name" value="RBD_domain_sf"/>
</dbReference>
<gene>
    <name evidence="7" type="ORF">XAT740_LOCUS34893</name>
</gene>
<dbReference type="InterPro" id="IPR035437">
    <property type="entry name" value="SNase_OB-fold_sf"/>
</dbReference>
<dbReference type="PANTHER" id="PTHR43601">
    <property type="entry name" value="THIOREDOXIN, MITOCHONDRIAL"/>
    <property type="match status" value="1"/>
</dbReference>
<name>A0A815LYU7_ADIRI</name>
<comment type="similarity">
    <text evidence="1">Belongs to the thioredoxin family.</text>
</comment>
<dbReference type="InterPro" id="IPR036249">
    <property type="entry name" value="Thioredoxin-like_sf"/>
</dbReference>
<organism evidence="7 8">
    <name type="scientific">Adineta ricciae</name>
    <name type="common">Rotifer</name>
    <dbReference type="NCBI Taxonomy" id="249248"/>
    <lineage>
        <taxon>Eukaryota</taxon>
        <taxon>Metazoa</taxon>
        <taxon>Spiralia</taxon>
        <taxon>Gnathifera</taxon>
        <taxon>Rotifera</taxon>
        <taxon>Eurotatoria</taxon>
        <taxon>Bdelloidea</taxon>
        <taxon>Adinetida</taxon>
        <taxon>Adinetidae</taxon>
        <taxon>Adineta</taxon>
    </lineage>
</organism>
<dbReference type="PROSITE" id="PS00194">
    <property type="entry name" value="THIOREDOXIN_1"/>
    <property type="match status" value="1"/>
</dbReference>
<dbReference type="InterPro" id="IPR006630">
    <property type="entry name" value="La_HTH"/>
</dbReference>
<dbReference type="Gene3D" id="3.40.30.10">
    <property type="entry name" value="Glutaredoxin"/>
    <property type="match status" value="1"/>
</dbReference>
<evidence type="ECO:0000313" key="7">
    <source>
        <dbReference type="EMBL" id="CAF1415112.1"/>
    </source>
</evidence>
<dbReference type="AlphaFoldDB" id="A0A815LYU7"/>
<dbReference type="Pfam" id="PF00076">
    <property type="entry name" value="RRM_1"/>
    <property type="match status" value="1"/>
</dbReference>
<dbReference type="InterPro" id="IPR002344">
    <property type="entry name" value="Lupus_La"/>
</dbReference>
<evidence type="ECO:0000256" key="1">
    <source>
        <dbReference type="ARBA" id="ARBA00008987"/>
    </source>
</evidence>
<dbReference type="InterPro" id="IPR013766">
    <property type="entry name" value="Thioredoxin_domain"/>
</dbReference>
<evidence type="ECO:0000256" key="2">
    <source>
        <dbReference type="ARBA" id="ARBA00022884"/>
    </source>
</evidence>
<dbReference type="InterPro" id="IPR036388">
    <property type="entry name" value="WH-like_DNA-bd_sf"/>
</dbReference>
<dbReference type="Gene3D" id="3.30.70.330">
    <property type="match status" value="1"/>
</dbReference>
<evidence type="ECO:0000259" key="4">
    <source>
        <dbReference type="PROSITE" id="PS50102"/>
    </source>
</evidence>
<dbReference type="SMART" id="SM00715">
    <property type="entry name" value="LA"/>
    <property type="match status" value="1"/>
</dbReference>
<dbReference type="InterPro" id="IPR002999">
    <property type="entry name" value="Tudor"/>
</dbReference>
<dbReference type="PROSITE" id="PS51352">
    <property type="entry name" value="THIOREDOXIN_2"/>
    <property type="match status" value="1"/>
</dbReference>
<dbReference type="GO" id="GO:0005739">
    <property type="term" value="C:mitochondrion"/>
    <property type="evidence" value="ECO:0007669"/>
    <property type="project" value="TreeGrafter"/>
</dbReference>
<evidence type="ECO:0000256" key="3">
    <source>
        <dbReference type="PROSITE-ProRule" id="PRU00332"/>
    </source>
</evidence>
<dbReference type="Pfam" id="PF00085">
    <property type="entry name" value="Thioredoxin"/>
    <property type="match status" value="1"/>
</dbReference>
<dbReference type="SUPFAM" id="SSF46785">
    <property type="entry name" value="Winged helix' DNA-binding domain"/>
    <property type="match status" value="1"/>
</dbReference>
<feature type="domain" description="Thioredoxin" evidence="6">
    <location>
        <begin position="732"/>
        <end position="854"/>
    </location>
</feature>
<dbReference type="SUPFAM" id="SSF63748">
    <property type="entry name" value="Tudor/PWWP/MBT"/>
    <property type="match status" value="1"/>
</dbReference>
<dbReference type="CDD" id="cd02947">
    <property type="entry name" value="TRX_family"/>
    <property type="match status" value="1"/>
</dbReference>
<evidence type="ECO:0000313" key="8">
    <source>
        <dbReference type="Proteomes" id="UP000663828"/>
    </source>
</evidence>
<dbReference type="GO" id="GO:1990904">
    <property type="term" value="C:ribonucleoprotein complex"/>
    <property type="evidence" value="ECO:0007669"/>
    <property type="project" value="InterPro"/>
</dbReference>
<feature type="domain" description="HTH La-type RNA-binding" evidence="5">
    <location>
        <begin position="1"/>
        <end position="91"/>
    </location>
</feature>
<dbReference type="InterPro" id="IPR036390">
    <property type="entry name" value="WH_DNA-bd_sf"/>
</dbReference>
<evidence type="ECO:0000259" key="6">
    <source>
        <dbReference type="PROSITE" id="PS51352"/>
    </source>
</evidence>
<dbReference type="GO" id="GO:0003723">
    <property type="term" value="F:RNA binding"/>
    <property type="evidence" value="ECO:0007669"/>
    <property type="project" value="UniProtKB-UniRule"/>
</dbReference>
<dbReference type="PRINTS" id="PR00302">
    <property type="entry name" value="LUPUSLA"/>
</dbReference>
<accession>A0A815LYU7</accession>
<dbReference type="PROSITE" id="PS50102">
    <property type="entry name" value="RRM"/>
    <property type="match status" value="1"/>
</dbReference>
<dbReference type="SUPFAM" id="SSF54928">
    <property type="entry name" value="RNA-binding domain, RBD"/>
    <property type="match status" value="1"/>
</dbReference>
<proteinExistence type="inferred from homology"/>
<keyword evidence="2 3" id="KW-0694">RNA-binding</keyword>
<keyword evidence="8" id="KW-1185">Reference proteome</keyword>
<reference evidence="7" key="1">
    <citation type="submission" date="2021-02" db="EMBL/GenBank/DDBJ databases">
        <authorList>
            <person name="Nowell W R."/>
        </authorList>
    </citation>
    <scope>NUCLEOTIDE SEQUENCE</scope>
</reference>
<feature type="domain" description="RRM" evidence="4">
    <location>
        <begin position="102"/>
        <end position="185"/>
    </location>
</feature>
<dbReference type="PROSITE" id="PS50961">
    <property type="entry name" value="HTH_LA"/>
    <property type="match status" value="1"/>
</dbReference>
<dbReference type="GO" id="GO:0045454">
    <property type="term" value="P:cell redox homeostasis"/>
    <property type="evidence" value="ECO:0007669"/>
    <property type="project" value="TreeGrafter"/>
</dbReference>
<sequence length="854" mass="99211">MAEMDILQSKIIQQIEAYLTEENLKFDYNLARCERENQGWIPLERLTLFNKLSTYKYDTILNALRSKRSNVIEVDLCEPVCLRRRRRPLIESSMERNPYLHQTVVVSGLPRDAKQEDLMEFFNRFYRVHRIRMLMSTRTAKSFSGKAHVIFERSQNARAFVRRSETGTIIYVNDYLLQLCNGYTLVCKMLIDCDDRDEKDLGQLQVHSDQSFSHRLSACSPRVSFNTNISVSKDENLRAKAQSSISQTKSCLKSSTCATEQILFCQNTTNDKLSKALEYKNERIVSNRYSYEFYIPDHLLQKTHTCMIIAALNPHCFTIQLKQDAIEFDTFQREINEFYNEIDAKEYLVTPEQIHVNLCVICADPKSSENDRIWNRSQILDFDPMDNTVNLFYVDLGTWDEYVPIHRLRHLIDSFHRHLVFSLTCRLAHISPINQENDDHLTWPTDATNQFLAVIDQVLPEIELLTLENDACFQTNLFVINSGQYVCVNDYMIHIKRAKAILQTADTYKRNIPNMTGDKSPIHPVIALYNRLGETMKRSLVKSQTTNPNGTPITNKTCVKLIHIHAGINSLQQKIPLVFIHYEKCIHLPDFNICSLLKLIHSNIDTDTIEHYALTIKYHPVRIKRDHQANIFIQINDRLLNNIALYSIDFVQSILEHYHFPIKSVFLTLEKAKFTQIYASDLSLWFRMDNELLSSSNNQIKLNLSPMSDIQSSTNLRRLGITNIISRQFHTSIVRLSKDIFHVQDESDFQKQVLESKEPFIVNFHASWCGPCRILEPRLEKLIAEYNKDVKTSSGDQHITLAKVDVDKMNELSIQYNVTAVPTVVAIKNGKEINRFTGLIDEDRIQTIFDQLNR</sequence>
<protein>
    <submittedName>
        <fullName evidence="7">Uncharacterized protein</fullName>
    </submittedName>
</protein>
<evidence type="ECO:0000259" key="5">
    <source>
        <dbReference type="PROSITE" id="PS50961"/>
    </source>
</evidence>
<dbReference type="InterPro" id="IPR017937">
    <property type="entry name" value="Thioredoxin_CS"/>
</dbReference>
<dbReference type="InterPro" id="IPR000504">
    <property type="entry name" value="RRM_dom"/>
</dbReference>
<dbReference type="GO" id="GO:0006396">
    <property type="term" value="P:RNA processing"/>
    <property type="evidence" value="ECO:0007669"/>
    <property type="project" value="InterPro"/>
</dbReference>
<dbReference type="InterPro" id="IPR012677">
    <property type="entry name" value="Nucleotide-bd_a/b_plait_sf"/>
</dbReference>
<dbReference type="PANTHER" id="PTHR43601:SF3">
    <property type="entry name" value="THIOREDOXIN, MITOCHONDRIAL"/>
    <property type="match status" value="1"/>
</dbReference>
<dbReference type="Gene3D" id="1.10.10.10">
    <property type="entry name" value="Winged helix-like DNA-binding domain superfamily/Winged helix DNA-binding domain"/>
    <property type="match status" value="1"/>
</dbReference>
<comment type="caution">
    <text evidence="7">The sequence shown here is derived from an EMBL/GenBank/DDBJ whole genome shotgun (WGS) entry which is preliminary data.</text>
</comment>
<dbReference type="EMBL" id="CAJNOR010003448">
    <property type="protein sequence ID" value="CAF1415112.1"/>
    <property type="molecule type" value="Genomic_DNA"/>
</dbReference>
<dbReference type="Proteomes" id="UP000663828">
    <property type="component" value="Unassembled WGS sequence"/>
</dbReference>
<dbReference type="Pfam" id="PF00567">
    <property type="entry name" value="TUDOR"/>
    <property type="match status" value="1"/>
</dbReference>
<dbReference type="SUPFAM" id="SSF52833">
    <property type="entry name" value="Thioredoxin-like"/>
    <property type="match status" value="1"/>
</dbReference>